<keyword evidence="5" id="KW-1185">Reference proteome</keyword>
<comment type="caution">
    <text evidence="4">The sequence shown here is derived from an EMBL/GenBank/DDBJ whole genome shotgun (WGS) entry which is preliminary data.</text>
</comment>
<dbReference type="STRING" id="1423731.FC81_GL001500"/>
<proteinExistence type="predicted"/>
<dbReference type="InterPro" id="IPR024418">
    <property type="entry name" value="DUF3862"/>
</dbReference>
<dbReference type="Gene3D" id="3.30.1450.10">
    <property type="match status" value="2"/>
</dbReference>
<evidence type="ECO:0000256" key="3">
    <source>
        <dbReference type="SAM" id="Phobius"/>
    </source>
</evidence>
<accession>A0A0R1MAU8</accession>
<sequence>MTIKAEILGGIKMSKKIIGEDGKTYKVKKPFYKRIWFWVLVVLVISVGSQMGNSKSDSAKNTSNNSSKTASSKSNSAKKSVTGLTEGNFNKITLSENNGTTVADVQKLFGKKADSTSEQTIQNIKSEMHAFNNVDGGSLGSNIIVGFSNNHAISKAITGIKVDRVKKVSLSEFNNVSNGTTKDKIQASFGKPNGISLTNIGDQTTEIWTYTSGVKGSLGSNFEITFTNDAVSGKTQTNMQ</sequence>
<evidence type="ECO:0000256" key="2">
    <source>
        <dbReference type="SAM" id="MobiDB-lite"/>
    </source>
</evidence>
<evidence type="ECO:0000313" key="5">
    <source>
        <dbReference type="Proteomes" id="UP000051621"/>
    </source>
</evidence>
<feature type="compositionally biased region" description="Low complexity" evidence="2">
    <location>
        <begin position="53"/>
        <end position="80"/>
    </location>
</feature>
<evidence type="ECO:0000256" key="1">
    <source>
        <dbReference type="ARBA" id="ARBA00022729"/>
    </source>
</evidence>
<feature type="region of interest" description="Disordered" evidence="2">
    <location>
        <begin position="51"/>
        <end position="82"/>
    </location>
</feature>
<keyword evidence="3" id="KW-0812">Transmembrane</keyword>
<keyword evidence="3" id="KW-1133">Transmembrane helix</keyword>
<dbReference type="Pfam" id="PF12978">
    <property type="entry name" value="DUF3862"/>
    <property type="match status" value="1"/>
</dbReference>
<protein>
    <recommendedName>
        <fullName evidence="6">DUF3862 domain-containing protein</fullName>
    </recommendedName>
</protein>
<evidence type="ECO:0008006" key="6">
    <source>
        <dbReference type="Google" id="ProtNLM"/>
    </source>
</evidence>
<dbReference type="Proteomes" id="UP000051621">
    <property type="component" value="Unassembled WGS sequence"/>
</dbReference>
<feature type="transmembrane region" description="Helical" evidence="3">
    <location>
        <begin position="35"/>
        <end position="52"/>
    </location>
</feature>
<name>A0A0R1MAU8_9LACO</name>
<reference evidence="4 5" key="1">
    <citation type="journal article" date="2015" name="Genome Announc.">
        <title>Expanding the biotechnology potential of lactobacilli through comparative genomics of 213 strains and associated genera.</title>
        <authorList>
            <person name="Sun Z."/>
            <person name="Harris H.M."/>
            <person name="McCann A."/>
            <person name="Guo C."/>
            <person name="Argimon S."/>
            <person name="Zhang W."/>
            <person name="Yang X."/>
            <person name="Jeffery I.B."/>
            <person name="Cooney J.C."/>
            <person name="Kagawa T.F."/>
            <person name="Liu W."/>
            <person name="Song Y."/>
            <person name="Salvetti E."/>
            <person name="Wrobel A."/>
            <person name="Rasinkangas P."/>
            <person name="Parkhill J."/>
            <person name="Rea M.C."/>
            <person name="O'Sullivan O."/>
            <person name="Ritari J."/>
            <person name="Douillard F.P."/>
            <person name="Paul Ross R."/>
            <person name="Yang R."/>
            <person name="Briner A.E."/>
            <person name="Felis G.E."/>
            <person name="de Vos W.M."/>
            <person name="Barrangou R."/>
            <person name="Klaenhammer T.R."/>
            <person name="Caufield P.W."/>
            <person name="Cui Y."/>
            <person name="Zhang H."/>
            <person name="O'Toole P.W."/>
        </authorList>
    </citation>
    <scope>NUCLEOTIDE SEQUENCE [LARGE SCALE GENOMIC DNA]</scope>
    <source>
        <strain evidence="4 5">DSM 19910</strain>
    </source>
</reference>
<dbReference type="AlphaFoldDB" id="A0A0R1MAU8"/>
<keyword evidence="1" id="KW-0732">Signal</keyword>
<dbReference type="EMBL" id="AZEF01000027">
    <property type="protein sequence ID" value="KRL01355.1"/>
    <property type="molecule type" value="Genomic_DNA"/>
</dbReference>
<organism evidence="4 5">
    <name type="scientific">Liquorilactobacillus capillatus DSM 19910</name>
    <dbReference type="NCBI Taxonomy" id="1423731"/>
    <lineage>
        <taxon>Bacteria</taxon>
        <taxon>Bacillati</taxon>
        <taxon>Bacillota</taxon>
        <taxon>Bacilli</taxon>
        <taxon>Lactobacillales</taxon>
        <taxon>Lactobacillaceae</taxon>
        <taxon>Liquorilactobacillus</taxon>
    </lineage>
</organism>
<dbReference type="PATRIC" id="fig|1423731.3.peg.1541"/>
<keyword evidence="3" id="KW-0472">Membrane</keyword>
<gene>
    <name evidence="4" type="ORF">FC81_GL001500</name>
</gene>
<dbReference type="InterPro" id="IPR037873">
    <property type="entry name" value="BamE-like"/>
</dbReference>
<evidence type="ECO:0000313" key="4">
    <source>
        <dbReference type="EMBL" id="KRL01355.1"/>
    </source>
</evidence>